<dbReference type="EMBL" id="FLUO01000003">
    <property type="protein sequence ID" value="SBW12660.1"/>
    <property type="molecule type" value="Genomic_DNA"/>
</dbReference>
<evidence type="ECO:0000313" key="2">
    <source>
        <dbReference type="EMBL" id="SBW12660.1"/>
    </source>
</evidence>
<protein>
    <submittedName>
        <fullName evidence="2">Uncharacterized protein</fullName>
    </submittedName>
</protein>
<organism evidence="2">
    <name type="scientific">uncultured Alphaproteobacteria bacterium</name>
    <dbReference type="NCBI Taxonomy" id="91750"/>
    <lineage>
        <taxon>Bacteria</taxon>
        <taxon>Pseudomonadati</taxon>
        <taxon>Pseudomonadota</taxon>
        <taxon>Alphaproteobacteria</taxon>
        <taxon>environmental samples</taxon>
    </lineage>
</organism>
<sequence>MPLPLSKEALAEQANPNAPVPLARARVGQATAVEQSRAVAEVRGAIVLAQQRPRDKAAAIAEMEESCRIKELAEGAFFKFSRGGQSVTGASIHLARELARCWGNIDYGIKELSRDDGHGQSEMLAFAWDLETNVRAETVFIVPHIRDTKNGPKAIADVRDIYENNANMGARRLREQIFAVLPRWFTEQAEGICHDTLQNGGGEPLPMRVTKMVKAFEALGVSKARIEKKVGCTIDKIDAVALANLSITYKSIKRSEVQIADEFPEDKAALAEAALKAAEPTPEPAKEAPKSAAPQEPEHVAAARATLAKQAPASGKPSPIDDIATLDRAAERGEG</sequence>
<evidence type="ECO:0000256" key="1">
    <source>
        <dbReference type="SAM" id="MobiDB-lite"/>
    </source>
</evidence>
<dbReference type="AlphaFoldDB" id="A0A212KLZ8"/>
<proteinExistence type="predicted"/>
<gene>
    <name evidence="2" type="ORF">KL86APRO_30151</name>
</gene>
<feature type="region of interest" description="Disordered" evidence="1">
    <location>
        <begin position="275"/>
        <end position="335"/>
    </location>
</feature>
<accession>A0A212KLZ8</accession>
<reference evidence="2" key="1">
    <citation type="submission" date="2016-04" db="EMBL/GenBank/DDBJ databases">
        <authorList>
            <person name="Evans L.H."/>
            <person name="Alamgir A."/>
            <person name="Owens N."/>
            <person name="Weber N.D."/>
            <person name="Virtaneva K."/>
            <person name="Barbian K."/>
            <person name="Babar A."/>
            <person name="Rosenke K."/>
        </authorList>
    </citation>
    <scope>NUCLEOTIDE SEQUENCE</scope>
    <source>
        <strain evidence="2">86</strain>
    </source>
</reference>
<name>A0A212KLZ8_9PROT</name>